<evidence type="ECO:0000256" key="1">
    <source>
        <dbReference type="ARBA" id="ARBA00022679"/>
    </source>
</evidence>
<feature type="domain" description="Aspartate/ornithine carbamoyltransferase carbamoyl-P binding" evidence="4">
    <location>
        <begin position="7"/>
        <end position="151"/>
    </location>
</feature>
<organism evidence="5 6">
    <name type="scientific">Chitinophaga oryzae</name>
    <dbReference type="NCBI Taxonomy" id="2725414"/>
    <lineage>
        <taxon>Bacteria</taxon>
        <taxon>Pseudomonadati</taxon>
        <taxon>Bacteroidota</taxon>
        <taxon>Chitinophagia</taxon>
        <taxon>Chitinophagales</taxon>
        <taxon>Chitinophagaceae</taxon>
        <taxon>Chitinophaga</taxon>
    </lineage>
</organism>
<dbReference type="InterPro" id="IPR006130">
    <property type="entry name" value="Asp/Orn_carbamoylTrfase"/>
</dbReference>
<dbReference type="SUPFAM" id="SSF53671">
    <property type="entry name" value="Aspartate/ornithine carbamoyltransferase"/>
    <property type="match status" value="1"/>
</dbReference>
<protein>
    <submittedName>
        <fullName evidence="5">Ornithine carbamoyltransferase</fullName>
    </submittedName>
</protein>
<dbReference type="AlphaFoldDB" id="A0AAE7D7J1"/>
<dbReference type="RefSeq" id="WP_168805443.1">
    <property type="nucleotide sequence ID" value="NZ_CP051205.1"/>
</dbReference>
<evidence type="ECO:0000259" key="4">
    <source>
        <dbReference type="Pfam" id="PF02729"/>
    </source>
</evidence>
<dbReference type="PRINTS" id="PR00100">
    <property type="entry name" value="AOTCASE"/>
</dbReference>
<dbReference type="Pfam" id="PF00185">
    <property type="entry name" value="OTCace"/>
    <property type="match status" value="1"/>
</dbReference>
<comment type="similarity">
    <text evidence="2">Belongs to the aspartate/ornithine carbamoyltransferase superfamily.</text>
</comment>
<gene>
    <name evidence="5" type="ORF">HF329_16610</name>
</gene>
<dbReference type="Proteomes" id="UP000502421">
    <property type="component" value="Chromosome"/>
</dbReference>
<dbReference type="EMBL" id="CP051205">
    <property type="protein sequence ID" value="QJB32850.1"/>
    <property type="molecule type" value="Genomic_DNA"/>
</dbReference>
<keyword evidence="1 2" id="KW-0808">Transferase</keyword>
<dbReference type="Gene3D" id="3.40.50.1370">
    <property type="entry name" value="Aspartate/ornithine carbamoyltransferase"/>
    <property type="match status" value="2"/>
</dbReference>
<name>A0AAE7D7J1_9BACT</name>
<dbReference type="PRINTS" id="PR00101">
    <property type="entry name" value="ATCASE"/>
</dbReference>
<proteinExistence type="inferred from homology"/>
<evidence type="ECO:0000313" key="6">
    <source>
        <dbReference type="Proteomes" id="UP000502421"/>
    </source>
</evidence>
<dbReference type="GO" id="GO:0042450">
    <property type="term" value="P:L-arginine biosynthetic process via ornithine"/>
    <property type="evidence" value="ECO:0007669"/>
    <property type="project" value="TreeGrafter"/>
</dbReference>
<sequence>MNKLSTKDFLGLKGYTKNELEGILDLATAMKQGDDRNEYLKGKFMGMLFNSASTRTRVSFQVGAKSLGGHMEYYHKDVLQLSRGETIRDTATVLGKYLNGLVVRYYDMQQYGFGRASLNEIAKHAGIPIINALDDKEHPCQVMADILTLREKFGEDYKKKNIVLTWGYSRYQKSPGVPHSFLTAAAALGMNIKVVNPKGFDLDEEFRCHAEEMKKTSGASISYSNDLTEASADADVIYVKSYKSLTMSSEEDLKVREELRNDWMISDQHFAVARPEALFMNCMPFIRGEQVTAAVADHPRSIVYDEAENRLHVQKAIMASIL</sequence>
<accession>A0AAE7D7J1</accession>
<dbReference type="Pfam" id="PF02729">
    <property type="entry name" value="OTCace_N"/>
    <property type="match status" value="1"/>
</dbReference>
<dbReference type="PANTHER" id="PTHR45753:SF3">
    <property type="entry name" value="ORNITHINE TRANSCARBAMYLASE, MITOCHONDRIAL"/>
    <property type="match status" value="1"/>
</dbReference>
<evidence type="ECO:0000313" key="5">
    <source>
        <dbReference type="EMBL" id="QJB32850.1"/>
    </source>
</evidence>
<dbReference type="GO" id="GO:0019240">
    <property type="term" value="P:citrulline biosynthetic process"/>
    <property type="evidence" value="ECO:0007669"/>
    <property type="project" value="TreeGrafter"/>
</dbReference>
<reference evidence="6" key="1">
    <citation type="submission" date="2020-04" db="EMBL/GenBank/DDBJ databases">
        <authorList>
            <person name="Kittiwongwattana C."/>
        </authorList>
    </citation>
    <scope>NUCLEOTIDE SEQUENCE [LARGE SCALE GENOMIC DNA]</scope>
    <source>
        <strain evidence="6">1310</strain>
    </source>
</reference>
<dbReference type="PANTHER" id="PTHR45753">
    <property type="entry name" value="ORNITHINE CARBAMOYLTRANSFERASE, MITOCHONDRIAL"/>
    <property type="match status" value="1"/>
</dbReference>
<dbReference type="InterPro" id="IPR006132">
    <property type="entry name" value="Asp/Orn_carbamoyltranf_P-bd"/>
</dbReference>
<dbReference type="InterPro" id="IPR036901">
    <property type="entry name" value="Asp/Orn_carbamoylTrfase_sf"/>
</dbReference>
<evidence type="ECO:0000256" key="2">
    <source>
        <dbReference type="RuleBase" id="RU003634"/>
    </source>
</evidence>
<dbReference type="KEGG" id="coy:HF329_16610"/>
<feature type="domain" description="Aspartate/ornithine carbamoyltransferase Asp/Orn-binding" evidence="3">
    <location>
        <begin position="177"/>
        <end position="320"/>
    </location>
</feature>
<dbReference type="InterPro" id="IPR006131">
    <property type="entry name" value="Asp_carbamoyltransf_Asp/Orn-bd"/>
</dbReference>
<dbReference type="GO" id="GO:0016597">
    <property type="term" value="F:amino acid binding"/>
    <property type="evidence" value="ECO:0007669"/>
    <property type="project" value="InterPro"/>
</dbReference>
<dbReference type="GO" id="GO:0004585">
    <property type="term" value="F:ornithine carbamoyltransferase activity"/>
    <property type="evidence" value="ECO:0007669"/>
    <property type="project" value="TreeGrafter"/>
</dbReference>
<evidence type="ECO:0000259" key="3">
    <source>
        <dbReference type="Pfam" id="PF00185"/>
    </source>
</evidence>